<gene>
    <name evidence="2" type="ORF">GCM10009096_20270</name>
</gene>
<dbReference type="InterPro" id="IPR011008">
    <property type="entry name" value="Dimeric_a/b-barrel"/>
</dbReference>
<dbReference type="PANTHER" id="PTHR41521">
    <property type="match status" value="1"/>
</dbReference>
<dbReference type="EMBL" id="BAAAEM010000002">
    <property type="protein sequence ID" value="GAA0478297.1"/>
    <property type="molecule type" value="Genomic_DNA"/>
</dbReference>
<keyword evidence="3" id="KW-1185">Reference proteome</keyword>
<accession>A0ABN1AJS0</accession>
<comment type="caution">
    <text evidence="2">The sequence shown here is derived from an EMBL/GenBank/DDBJ whole genome shotgun (WGS) entry which is preliminary data.</text>
</comment>
<reference evidence="3" key="1">
    <citation type="journal article" date="2019" name="Int. J. Syst. Evol. Microbiol.">
        <title>The Global Catalogue of Microorganisms (GCM) 10K type strain sequencing project: providing services to taxonomists for standard genome sequencing and annotation.</title>
        <authorList>
            <consortium name="The Broad Institute Genomics Platform"/>
            <consortium name="The Broad Institute Genome Sequencing Center for Infectious Disease"/>
            <person name="Wu L."/>
            <person name="Ma J."/>
        </authorList>
    </citation>
    <scope>NUCLEOTIDE SEQUENCE [LARGE SCALE GENOMIC DNA]</scope>
    <source>
        <strain evidence="3">JCM 14162</strain>
    </source>
</reference>
<feature type="domain" description="DUF1330" evidence="1">
    <location>
        <begin position="10"/>
        <end position="97"/>
    </location>
</feature>
<protein>
    <recommendedName>
        <fullName evidence="1">DUF1330 domain-containing protein</fullName>
    </recommendedName>
</protein>
<dbReference type="PANTHER" id="PTHR41521:SF4">
    <property type="entry name" value="BLR0684 PROTEIN"/>
    <property type="match status" value="1"/>
</dbReference>
<organism evidence="2 3">
    <name type="scientific">Parasphingorhabdus litoris</name>
    <dbReference type="NCBI Taxonomy" id="394733"/>
    <lineage>
        <taxon>Bacteria</taxon>
        <taxon>Pseudomonadati</taxon>
        <taxon>Pseudomonadota</taxon>
        <taxon>Alphaproteobacteria</taxon>
        <taxon>Sphingomonadales</taxon>
        <taxon>Sphingomonadaceae</taxon>
        <taxon>Parasphingorhabdus</taxon>
    </lineage>
</organism>
<evidence type="ECO:0000313" key="3">
    <source>
        <dbReference type="Proteomes" id="UP001500713"/>
    </source>
</evidence>
<dbReference type="SUPFAM" id="SSF54909">
    <property type="entry name" value="Dimeric alpha+beta barrel"/>
    <property type="match status" value="1"/>
</dbReference>
<evidence type="ECO:0000313" key="2">
    <source>
        <dbReference type="EMBL" id="GAA0478297.1"/>
    </source>
</evidence>
<dbReference type="Proteomes" id="UP001500713">
    <property type="component" value="Unassembled WGS sequence"/>
</dbReference>
<dbReference type="Gene3D" id="3.30.70.100">
    <property type="match status" value="1"/>
</dbReference>
<dbReference type="RefSeq" id="WP_229954651.1">
    <property type="nucleotide sequence ID" value="NZ_BAAAEM010000002.1"/>
</dbReference>
<dbReference type="InterPro" id="IPR010753">
    <property type="entry name" value="DUF1330"/>
</dbReference>
<name>A0ABN1AJS0_9SPHN</name>
<sequence>MSDIDAAPVHVMANFTVHDAAKYRNYEKGFFPILKKHGGTFITLDDNSNTFEGSTPPEGRVVLFKFPNAEAATTWYHDPDYQALSEHRRAGTELKFLTMLHPIPVQ</sequence>
<proteinExistence type="predicted"/>
<evidence type="ECO:0000259" key="1">
    <source>
        <dbReference type="Pfam" id="PF07045"/>
    </source>
</evidence>
<dbReference type="Pfam" id="PF07045">
    <property type="entry name" value="DUF1330"/>
    <property type="match status" value="1"/>
</dbReference>